<sequence length="145" mass="17301">MTQKDYTLAATIRVRYSETDQMGVVYYANYLDWFEVARTELCRLSGIPYSKWEEDGLILPVVETHCRYKHPARYDDQIQLWCRITDVKIYSVTFEYRLLRASDYKLIAEGWTKHGCTNCEGRLYKKEHPFYNWLMSQEQSEPSGE</sequence>
<dbReference type="Gene3D" id="3.10.129.10">
    <property type="entry name" value="Hotdog Thioesterase"/>
    <property type="match status" value="1"/>
</dbReference>
<dbReference type="AlphaFoldDB" id="A0A645C8Z2"/>
<dbReference type="PIRSF" id="PIRSF003230">
    <property type="entry name" value="YbgC"/>
    <property type="match status" value="1"/>
</dbReference>
<dbReference type="SUPFAM" id="SSF54637">
    <property type="entry name" value="Thioesterase/thiol ester dehydrase-isomerase"/>
    <property type="match status" value="1"/>
</dbReference>
<dbReference type="InterPro" id="IPR006684">
    <property type="entry name" value="YbgC/YbaW"/>
</dbReference>
<protein>
    <submittedName>
        <fullName evidence="3">1,4-dihydroxy-2-naphthoyl-CoA hydrolase</fullName>
        <ecNumber evidence="3">3.1.2.28</ecNumber>
    </submittedName>
</protein>
<comment type="similarity">
    <text evidence="1">Belongs to the 4-hydroxybenzoyl-CoA thioesterase family.</text>
</comment>
<dbReference type="InterPro" id="IPR050563">
    <property type="entry name" value="4-hydroxybenzoyl-CoA_TE"/>
</dbReference>
<comment type="caution">
    <text evidence="3">The sequence shown here is derived from an EMBL/GenBank/DDBJ whole genome shotgun (WGS) entry which is preliminary data.</text>
</comment>
<organism evidence="3">
    <name type="scientific">bioreactor metagenome</name>
    <dbReference type="NCBI Taxonomy" id="1076179"/>
    <lineage>
        <taxon>unclassified sequences</taxon>
        <taxon>metagenomes</taxon>
        <taxon>ecological metagenomes</taxon>
    </lineage>
</organism>
<dbReference type="PANTHER" id="PTHR31793:SF27">
    <property type="entry name" value="NOVEL THIOESTERASE SUPERFAMILY DOMAIN AND SAPOSIN A-TYPE DOMAIN CONTAINING PROTEIN (0610012H03RIK)"/>
    <property type="match status" value="1"/>
</dbReference>
<dbReference type="CDD" id="cd00586">
    <property type="entry name" value="4HBT"/>
    <property type="match status" value="1"/>
</dbReference>
<keyword evidence="2 3" id="KW-0378">Hydrolase</keyword>
<dbReference type="EC" id="3.1.2.28" evidence="3"/>
<dbReference type="NCBIfam" id="TIGR00051">
    <property type="entry name" value="YbgC/FadM family acyl-CoA thioesterase"/>
    <property type="match status" value="1"/>
</dbReference>
<dbReference type="InterPro" id="IPR029069">
    <property type="entry name" value="HotDog_dom_sf"/>
</dbReference>
<gene>
    <name evidence="3" type="ORF">SDC9_119889</name>
</gene>
<proteinExistence type="inferred from homology"/>
<dbReference type="PANTHER" id="PTHR31793">
    <property type="entry name" value="4-HYDROXYBENZOYL-COA THIOESTERASE FAMILY MEMBER"/>
    <property type="match status" value="1"/>
</dbReference>
<evidence type="ECO:0000256" key="1">
    <source>
        <dbReference type="ARBA" id="ARBA00005953"/>
    </source>
</evidence>
<dbReference type="Pfam" id="PF13279">
    <property type="entry name" value="4HBT_2"/>
    <property type="match status" value="1"/>
</dbReference>
<evidence type="ECO:0000256" key="2">
    <source>
        <dbReference type="ARBA" id="ARBA00022801"/>
    </source>
</evidence>
<dbReference type="GO" id="GO:0061522">
    <property type="term" value="F:1,4-dihydroxy-2-naphthoyl-CoA thioesterase activity"/>
    <property type="evidence" value="ECO:0007669"/>
    <property type="project" value="UniProtKB-EC"/>
</dbReference>
<evidence type="ECO:0000313" key="3">
    <source>
        <dbReference type="EMBL" id="MPM72913.1"/>
    </source>
</evidence>
<dbReference type="GO" id="GO:0047617">
    <property type="term" value="F:fatty acyl-CoA hydrolase activity"/>
    <property type="evidence" value="ECO:0007669"/>
    <property type="project" value="TreeGrafter"/>
</dbReference>
<reference evidence="3" key="1">
    <citation type="submission" date="2019-08" db="EMBL/GenBank/DDBJ databases">
        <authorList>
            <person name="Kucharzyk K."/>
            <person name="Murdoch R.W."/>
            <person name="Higgins S."/>
            <person name="Loffler F."/>
        </authorList>
    </citation>
    <scope>NUCLEOTIDE SEQUENCE</scope>
</reference>
<dbReference type="EMBL" id="VSSQ01025033">
    <property type="protein sequence ID" value="MPM72913.1"/>
    <property type="molecule type" value="Genomic_DNA"/>
</dbReference>
<name>A0A645C8Z2_9ZZZZ</name>
<accession>A0A645C8Z2</accession>